<dbReference type="Proteomes" id="UP001190491">
    <property type="component" value="Unassembled WGS sequence"/>
</dbReference>
<name>A0AAD2BX68_9RALS</name>
<proteinExistence type="predicted"/>
<evidence type="ECO:0000313" key="4">
    <source>
        <dbReference type="Proteomes" id="UP001189792"/>
    </source>
</evidence>
<evidence type="ECO:0000313" key="2">
    <source>
        <dbReference type="EMBL" id="CAJ0867832.1"/>
    </source>
</evidence>
<organism evidence="2 5">
    <name type="scientific">Ralstonia flatus</name>
    <dbReference type="NCBI Taxonomy" id="3058601"/>
    <lineage>
        <taxon>Bacteria</taxon>
        <taxon>Pseudomonadati</taxon>
        <taxon>Pseudomonadota</taxon>
        <taxon>Betaproteobacteria</taxon>
        <taxon>Burkholderiales</taxon>
        <taxon>Burkholderiaceae</taxon>
        <taxon>Ralstonia</taxon>
    </lineage>
</organism>
<comment type="caution">
    <text evidence="2">The sequence shown here is derived from an EMBL/GenBank/DDBJ whole genome shotgun (WGS) entry which is preliminary data.</text>
</comment>
<accession>A0AAD2BX68</accession>
<protein>
    <submittedName>
        <fullName evidence="2">Uncharacterized protein</fullName>
    </submittedName>
</protein>
<evidence type="ECO:0000313" key="5">
    <source>
        <dbReference type="Proteomes" id="UP001190491"/>
    </source>
</evidence>
<gene>
    <name evidence="3" type="ORF">R77564_02466</name>
    <name evidence="2" type="ORF">R77567_02149</name>
</gene>
<feature type="compositionally biased region" description="Low complexity" evidence="1">
    <location>
        <begin position="75"/>
        <end position="96"/>
    </location>
</feature>
<dbReference type="EMBL" id="CAUDKO010000004">
    <property type="protein sequence ID" value="CAJ0867832.1"/>
    <property type="molecule type" value="Genomic_DNA"/>
</dbReference>
<feature type="region of interest" description="Disordered" evidence="1">
    <location>
        <begin position="55"/>
        <end position="116"/>
    </location>
</feature>
<dbReference type="AlphaFoldDB" id="A0AAD2BX68"/>
<dbReference type="Proteomes" id="UP001189792">
    <property type="component" value="Unassembled WGS sequence"/>
</dbReference>
<evidence type="ECO:0000256" key="1">
    <source>
        <dbReference type="SAM" id="MobiDB-lite"/>
    </source>
</evidence>
<reference evidence="2 4" key="1">
    <citation type="submission" date="2023-07" db="EMBL/GenBank/DDBJ databases">
        <authorList>
            <person name="Peeters C."/>
        </authorList>
    </citation>
    <scope>NUCLEOTIDE SEQUENCE</scope>
    <source>
        <strain evidence="3 4">LMG 32965</strain>
        <strain evidence="2">R-77567</strain>
    </source>
</reference>
<sequence>MQNTESNIGSACDVEQPKSYRFQTKCSALVLLALAFPPASHGEFVYGYELNTQAHSRHPAPKMSGGEPENNRGLSPSQGAGRAAAAADQRGQPADASYQGSQTDTMRKPTCSDRAR</sequence>
<evidence type="ECO:0000313" key="3">
    <source>
        <dbReference type="EMBL" id="CAJ0879262.1"/>
    </source>
</evidence>
<keyword evidence="4" id="KW-1185">Reference proteome</keyword>
<dbReference type="EMBL" id="CAUDLI010000004">
    <property type="protein sequence ID" value="CAJ0879262.1"/>
    <property type="molecule type" value="Genomic_DNA"/>
</dbReference>
<feature type="compositionally biased region" description="Basic and acidic residues" evidence="1">
    <location>
        <begin position="105"/>
        <end position="116"/>
    </location>
</feature>